<dbReference type="GO" id="GO:0000139">
    <property type="term" value="C:Golgi membrane"/>
    <property type="evidence" value="ECO:0007669"/>
    <property type="project" value="UniProtKB-SubCell"/>
</dbReference>
<dbReference type="Proteomes" id="UP000019763">
    <property type="component" value="Unassembled WGS sequence"/>
</dbReference>
<dbReference type="Gene3D" id="2.80.10.50">
    <property type="match status" value="1"/>
</dbReference>
<dbReference type="InterPro" id="IPR001173">
    <property type="entry name" value="Glyco_trans_2-like"/>
</dbReference>
<dbReference type="Gene3D" id="3.90.550.10">
    <property type="entry name" value="Spore Coat Polysaccharide Biosynthesis Protein SpsA, Chain A"/>
    <property type="match status" value="1"/>
</dbReference>
<dbReference type="RefSeq" id="XP_011134477.1">
    <property type="nucleotide sequence ID" value="XM_011136175.1"/>
</dbReference>
<dbReference type="AlphaFoldDB" id="A0A023B8G7"/>
<dbReference type="InterPro" id="IPR029044">
    <property type="entry name" value="Nucleotide-diphossugar_trans"/>
</dbReference>
<evidence type="ECO:0000313" key="8">
    <source>
        <dbReference type="Proteomes" id="UP000019763"/>
    </source>
</evidence>
<dbReference type="VEuPathDB" id="CryptoDB:GNI_059600"/>
<evidence type="ECO:0000256" key="3">
    <source>
        <dbReference type="ARBA" id="ARBA00023034"/>
    </source>
</evidence>
<evidence type="ECO:0000256" key="4">
    <source>
        <dbReference type="ARBA" id="ARBA00023157"/>
    </source>
</evidence>
<dbReference type="GeneID" id="22912179"/>
<organism evidence="7 8">
    <name type="scientific">Gregarina niphandrodes</name>
    <name type="common">Septate eugregarine</name>
    <dbReference type="NCBI Taxonomy" id="110365"/>
    <lineage>
        <taxon>Eukaryota</taxon>
        <taxon>Sar</taxon>
        <taxon>Alveolata</taxon>
        <taxon>Apicomplexa</taxon>
        <taxon>Conoidasida</taxon>
        <taxon>Gregarinasina</taxon>
        <taxon>Eugregarinorida</taxon>
        <taxon>Gregarinidae</taxon>
        <taxon>Gregarina</taxon>
    </lineage>
</organism>
<dbReference type="PROSITE" id="PS50231">
    <property type="entry name" value="RICIN_B_LECTIN"/>
    <property type="match status" value="1"/>
</dbReference>
<dbReference type="SUPFAM" id="SSF53448">
    <property type="entry name" value="Nucleotide-diphospho-sugar transferases"/>
    <property type="match status" value="1"/>
</dbReference>
<reference evidence="7" key="1">
    <citation type="submission" date="2013-12" db="EMBL/GenBank/DDBJ databases">
        <authorList>
            <person name="Omoto C.K."/>
            <person name="Sibley D."/>
            <person name="Venepally P."/>
            <person name="Hadjithomas M."/>
            <person name="Karamycheva S."/>
            <person name="Brunk B."/>
            <person name="Roos D."/>
            <person name="Caler E."/>
            <person name="Lorenzi H."/>
        </authorList>
    </citation>
    <scope>NUCLEOTIDE SEQUENCE</scope>
</reference>
<dbReference type="InterPro" id="IPR035992">
    <property type="entry name" value="Ricin_B-like_lectins"/>
</dbReference>
<dbReference type="GO" id="GO:0030246">
    <property type="term" value="F:carbohydrate binding"/>
    <property type="evidence" value="ECO:0007669"/>
    <property type="project" value="UniProtKB-KW"/>
</dbReference>
<name>A0A023B8G7_GRENI</name>
<evidence type="ECO:0000256" key="2">
    <source>
        <dbReference type="ARBA" id="ARBA00022734"/>
    </source>
</evidence>
<dbReference type="OrthoDB" id="9982049at2759"/>
<feature type="domain" description="Ricin B lectin" evidence="6">
    <location>
        <begin position="422"/>
        <end position="500"/>
    </location>
</feature>
<comment type="subcellular location">
    <subcellularLocation>
        <location evidence="1">Golgi apparatus membrane</location>
        <topology evidence="1">Single-pass type II membrane protein</topology>
    </subcellularLocation>
</comment>
<proteinExistence type="predicted"/>
<dbReference type="InterPro" id="IPR000772">
    <property type="entry name" value="Ricin_B_lectin"/>
</dbReference>
<keyword evidence="3" id="KW-0333">Golgi apparatus</keyword>
<dbReference type="Pfam" id="PF00535">
    <property type="entry name" value="Glycos_transf_2"/>
    <property type="match status" value="1"/>
</dbReference>
<evidence type="ECO:0000313" key="7">
    <source>
        <dbReference type="EMBL" id="EZG69128.1"/>
    </source>
</evidence>
<gene>
    <name evidence="7" type="ORF">GNI_059600</name>
</gene>
<comment type="caution">
    <text evidence="7">The sequence shown here is derived from an EMBL/GenBank/DDBJ whole genome shotgun (WGS) entry which is preliminary data.</text>
</comment>
<keyword evidence="4" id="KW-1015">Disulfide bond</keyword>
<feature type="domain" description="Glycosyltransferase 2-like" evidence="5">
    <location>
        <begin position="115"/>
        <end position="296"/>
    </location>
</feature>
<accession>A0A023B8G7</accession>
<evidence type="ECO:0000259" key="6">
    <source>
        <dbReference type="Pfam" id="PF00652"/>
    </source>
</evidence>
<dbReference type="PANTHER" id="PTHR11675:SF126">
    <property type="entry name" value="RICIN B LECTIN DOMAIN-CONTAINING PROTEIN"/>
    <property type="match status" value="1"/>
</dbReference>
<dbReference type="PANTHER" id="PTHR11675">
    <property type="entry name" value="N-ACETYLGALACTOSAMINYLTRANSFERASE"/>
    <property type="match status" value="1"/>
</dbReference>
<dbReference type="SUPFAM" id="SSF50370">
    <property type="entry name" value="Ricin B-like lectins"/>
    <property type="match status" value="1"/>
</dbReference>
<evidence type="ECO:0000256" key="1">
    <source>
        <dbReference type="ARBA" id="ARBA00004323"/>
    </source>
</evidence>
<dbReference type="GO" id="GO:0006493">
    <property type="term" value="P:protein O-linked glycosylation"/>
    <property type="evidence" value="ECO:0007669"/>
    <property type="project" value="TreeGrafter"/>
</dbReference>
<evidence type="ECO:0000259" key="5">
    <source>
        <dbReference type="Pfam" id="PF00535"/>
    </source>
</evidence>
<protein>
    <submittedName>
        <fullName evidence="7">Glycosyltransferase family protein</fullName>
    </submittedName>
</protein>
<keyword evidence="2" id="KW-0430">Lectin</keyword>
<sequence length="584" mass="66644">MREKAWPYVGSEKYLDQFRNDSRQYFNSLAVFPHNNRTRLHGLVGIYSNGTRSWTPGTMPPPIDQSPAGRDAELKDGGFYLRLSNALPLDREVPDLREDVCRRQRFALEDLEDVSIVITFYNEHTSTLLRSVHSVLNNTPPPLLREIILVDDHSNVTDVAPGGYLDAYLPLLPKTKVLRLPERRGLVQARLSGAKIAKAPIFVVLDSHIEVGQGWLEPLVKRLAESPKSVVFPQIMSLDPVTFDYRRDSGISCFLSFKWMMQERPYFDPPKHADPVASPSMAGGLFAVRRDWFYDLGGYDEEMKMWGAENVEMGFRYWMCGGRVECMPCSWTYHIYRHGGVGYKSPGKYISRNRARTAIAWLGPYWQIAREFMGKGDDKDLGPFDKVRALKAKHNCRSFDWFLQNVDPTRYGTNYADYGMIGEVRNVGFQNRCLDSLQQKSGGKPLGSYGCHGEKGAQGWFEIKSDHQIRNMASETICAGKDLKLTHCETKGVDDLWVTLPQFKWIAAAEDADTLKHFKRPAVDETLNNEEAETLLERFTCLGFTDDKKNLTMAPCKTGNKLIQWEFNLFKWDPDYEGPEELLA</sequence>
<dbReference type="Pfam" id="PF00652">
    <property type="entry name" value="Ricin_B_lectin"/>
    <property type="match status" value="1"/>
</dbReference>
<keyword evidence="8" id="KW-1185">Reference proteome</keyword>
<dbReference type="GO" id="GO:0004653">
    <property type="term" value="F:polypeptide N-acetylgalactosaminyltransferase activity"/>
    <property type="evidence" value="ECO:0007669"/>
    <property type="project" value="TreeGrafter"/>
</dbReference>
<dbReference type="eggNOG" id="KOG3736">
    <property type="taxonomic scope" value="Eukaryota"/>
</dbReference>
<dbReference type="EMBL" id="AFNH02000453">
    <property type="protein sequence ID" value="EZG69128.1"/>
    <property type="molecule type" value="Genomic_DNA"/>
</dbReference>